<evidence type="ECO:0000259" key="4">
    <source>
        <dbReference type="PROSITE" id="PS50102"/>
    </source>
</evidence>
<name>A0A3Q4H663_NEOBR</name>
<dbReference type="Bgee" id="ENSNBRG00000009325">
    <property type="expression patterns" value="Expressed in skeletal muscle tissue and 1 other cell type or tissue"/>
</dbReference>
<evidence type="ECO:0000313" key="6">
    <source>
        <dbReference type="Proteomes" id="UP000261580"/>
    </source>
</evidence>
<organism evidence="5 6">
    <name type="scientific">Neolamprologus brichardi</name>
    <name type="common">Fairy cichlid</name>
    <name type="synonym">Lamprologus brichardi</name>
    <dbReference type="NCBI Taxonomy" id="32507"/>
    <lineage>
        <taxon>Eukaryota</taxon>
        <taxon>Metazoa</taxon>
        <taxon>Chordata</taxon>
        <taxon>Craniata</taxon>
        <taxon>Vertebrata</taxon>
        <taxon>Euteleostomi</taxon>
        <taxon>Actinopterygii</taxon>
        <taxon>Neopterygii</taxon>
        <taxon>Teleostei</taxon>
        <taxon>Neoteleostei</taxon>
        <taxon>Acanthomorphata</taxon>
        <taxon>Ovalentaria</taxon>
        <taxon>Cichlomorphae</taxon>
        <taxon>Cichliformes</taxon>
        <taxon>Cichlidae</taxon>
        <taxon>African cichlids</taxon>
        <taxon>Pseudocrenilabrinae</taxon>
        <taxon>Lamprologini</taxon>
        <taxon>Neolamprologus</taxon>
    </lineage>
</organism>
<evidence type="ECO:0000256" key="2">
    <source>
        <dbReference type="ARBA" id="ARBA00022884"/>
    </source>
</evidence>
<keyword evidence="1" id="KW-0677">Repeat</keyword>
<dbReference type="InterPro" id="IPR012677">
    <property type="entry name" value="Nucleotide-bd_a/b_plait_sf"/>
</dbReference>
<dbReference type="SUPFAM" id="SSF54928">
    <property type="entry name" value="RNA-binding domain, RBD"/>
    <property type="match status" value="1"/>
</dbReference>
<dbReference type="PROSITE" id="PS50102">
    <property type="entry name" value="RRM"/>
    <property type="match status" value="1"/>
</dbReference>
<dbReference type="InterPro" id="IPR000504">
    <property type="entry name" value="RRM_dom"/>
</dbReference>
<accession>A0A3Q4H663</accession>
<keyword evidence="6" id="KW-1185">Reference proteome</keyword>
<proteinExistence type="predicted"/>
<dbReference type="PANTHER" id="PTHR24012">
    <property type="entry name" value="RNA BINDING PROTEIN"/>
    <property type="match status" value="1"/>
</dbReference>
<dbReference type="GO" id="GO:0003723">
    <property type="term" value="F:RNA binding"/>
    <property type="evidence" value="ECO:0007669"/>
    <property type="project" value="UniProtKB-UniRule"/>
</dbReference>
<dbReference type="AlphaFoldDB" id="A0A3Q4H663"/>
<reference evidence="5" key="2">
    <citation type="submission" date="2025-09" db="UniProtKB">
        <authorList>
            <consortium name="Ensembl"/>
        </authorList>
    </citation>
    <scope>IDENTIFICATION</scope>
</reference>
<dbReference type="Ensembl" id="ENSNBRT00000012284.1">
    <property type="protein sequence ID" value="ENSNBRP00000011947.1"/>
    <property type="gene ID" value="ENSNBRG00000009325.1"/>
</dbReference>
<dbReference type="STRING" id="32507.ENSNBRP00000011947"/>
<protein>
    <recommendedName>
        <fullName evidence="4">RRM domain-containing protein</fullName>
    </recommendedName>
</protein>
<evidence type="ECO:0000256" key="1">
    <source>
        <dbReference type="ARBA" id="ARBA00022737"/>
    </source>
</evidence>
<evidence type="ECO:0000256" key="3">
    <source>
        <dbReference type="PROSITE-ProRule" id="PRU00176"/>
    </source>
</evidence>
<dbReference type="Pfam" id="PF00076">
    <property type="entry name" value="RRM_1"/>
    <property type="match status" value="1"/>
</dbReference>
<evidence type="ECO:0000313" key="5">
    <source>
        <dbReference type="Ensembl" id="ENSNBRP00000011947.1"/>
    </source>
</evidence>
<feature type="domain" description="RRM" evidence="4">
    <location>
        <begin position="9"/>
        <end position="54"/>
    </location>
</feature>
<dbReference type="OMA" id="QEPGASI"/>
<sequence>MFNTAVEDRKLFIGMISKKCNENDIRLMFSPYGQIEECRILRGPDGLSRGKTCL</sequence>
<keyword evidence="2 3" id="KW-0694">RNA-binding</keyword>
<dbReference type="GeneTree" id="ENSGT00940000158970"/>
<dbReference type="InterPro" id="IPR035979">
    <property type="entry name" value="RBD_domain_sf"/>
</dbReference>
<dbReference type="Proteomes" id="UP000261580">
    <property type="component" value="Unassembled WGS sequence"/>
</dbReference>
<reference evidence="5" key="1">
    <citation type="submission" date="2025-08" db="UniProtKB">
        <authorList>
            <consortium name="Ensembl"/>
        </authorList>
    </citation>
    <scope>IDENTIFICATION</scope>
</reference>
<dbReference type="Gene3D" id="3.30.70.330">
    <property type="match status" value="1"/>
</dbReference>